<keyword evidence="7" id="KW-0812">Transmembrane</keyword>
<evidence type="ECO:0000256" key="5">
    <source>
        <dbReference type="ARBA" id="ARBA00022676"/>
    </source>
</evidence>
<evidence type="ECO:0000256" key="9">
    <source>
        <dbReference type="ARBA" id="ARBA00022968"/>
    </source>
</evidence>
<evidence type="ECO:0000313" key="16">
    <source>
        <dbReference type="Proteomes" id="UP000247744"/>
    </source>
</evidence>
<dbReference type="Gene3D" id="3.90.550.10">
    <property type="entry name" value="Spore Coat Polysaccharide Biosynthesis Protein SpsA, Chain A"/>
    <property type="match status" value="1"/>
</dbReference>
<dbReference type="InterPro" id="IPR035518">
    <property type="entry name" value="DPG_synthase"/>
</dbReference>
<comment type="similarity">
    <text evidence="3">Belongs to the glycosyltransferase 2 family.</text>
</comment>
<dbReference type="InterPro" id="IPR001173">
    <property type="entry name" value="Glyco_trans_2-like"/>
</dbReference>
<comment type="caution">
    <text evidence="15">The sequence shown here is derived from an EMBL/GenBank/DDBJ whole genome shotgun (WGS) entry which is preliminary data.</text>
</comment>
<evidence type="ECO:0000259" key="14">
    <source>
        <dbReference type="Pfam" id="PF00535"/>
    </source>
</evidence>
<proteinExistence type="inferred from homology"/>
<keyword evidence="8" id="KW-0256">Endoplasmic reticulum</keyword>
<protein>
    <recommendedName>
        <fullName evidence="4">dolichyl-phosphate beta-glucosyltransferase</fullName>
        <ecNumber evidence="4">2.4.1.117</ecNumber>
    </recommendedName>
</protein>
<evidence type="ECO:0000256" key="6">
    <source>
        <dbReference type="ARBA" id="ARBA00022679"/>
    </source>
</evidence>
<evidence type="ECO:0000313" key="15">
    <source>
        <dbReference type="EMBL" id="PXY82776.1"/>
    </source>
</evidence>
<feature type="domain" description="Glycosyltransferase 2-like" evidence="14">
    <location>
        <begin position="49"/>
        <end position="216"/>
    </location>
</feature>
<evidence type="ECO:0000256" key="2">
    <source>
        <dbReference type="ARBA" id="ARBA00004922"/>
    </source>
</evidence>
<dbReference type="GO" id="GO:0004581">
    <property type="term" value="F:dolichyl-phosphate beta-glucosyltransferase activity"/>
    <property type="evidence" value="ECO:0007669"/>
    <property type="project" value="UniProtKB-EC"/>
</dbReference>
<dbReference type="InterPro" id="IPR029044">
    <property type="entry name" value="Nucleotide-diphossugar_trans"/>
</dbReference>
<evidence type="ECO:0000256" key="8">
    <source>
        <dbReference type="ARBA" id="ARBA00022824"/>
    </source>
</evidence>
<dbReference type="EC" id="2.4.1.117" evidence="4"/>
<evidence type="ECO:0000256" key="1">
    <source>
        <dbReference type="ARBA" id="ARBA00004389"/>
    </source>
</evidence>
<dbReference type="AlphaFoldDB" id="A0A318M5S4"/>
<feature type="region of interest" description="Disordered" evidence="13">
    <location>
        <begin position="310"/>
        <end position="333"/>
    </location>
</feature>
<evidence type="ECO:0000256" key="13">
    <source>
        <dbReference type="SAM" id="MobiDB-lite"/>
    </source>
</evidence>
<evidence type="ECO:0000256" key="7">
    <source>
        <dbReference type="ARBA" id="ARBA00022692"/>
    </source>
</evidence>
<dbReference type="OrthoDB" id="2369748at2"/>
<dbReference type="EMBL" id="QGLL01000006">
    <property type="protein sequence ID" value="PXY82776.1"/>
    <property type="molecule type" value="Genomic_DNA"/>
</dbReference>
<dbReference type="SUPFAM" id="SSF53448">
    <property type="entry name" value="Nucleotide-diphospho-sugar transferases"/>
    <property type="match status" value="1"/>
</dbReference>
<reference evidence="15 16" key="1">
    <citation type="submission" date="2018-05" db="EMBL/GenBank/DDBJ databases">
        <title>Reference genomes for bee gut microbiota database.</title>
        <authorList>
            <person name="Ellegaard K.M."/>
        </authorList>
    </citation>
    <scope>NUCLEOTIDE SEQUENCE [LARGE SCALE GENOMIC DNA]</scope>
    <source>
        <strain evidence="15 16">ESL0200</strain>
    </source>
</reference>
<dbReference type="CDD" id="cd04188">
    <property type="entry name" value="DPG_synthase"/>
    <property type="match status" value="1"/>
</dbReference>
<organism evidence="15 16">
    <name type="scientific">Bifidobacterium asteroides</name>
    <dbReference type="NCBI Taxonomy" id="1684"/>
    <lineage>
        <taxon>Bacteria</taxon>
        <taxon>Bacillati</taxon>
        <taxon>Actinomycetota</taxon>
        <taxon>Actinomycetes</taxon>
        <taxon>Bifidobacteriales</taxon>
        <taxon>Bifidobacteriaceae</taxon>
        <taxon>Bifidobacterium</taxon>
    </lineage>
</organism>
<dbReference type="PANTHER" id="PTHR10859:SF91">
    <property type="entry name" value="DOLICHYL-PHOSPHATE BETA-GLUCOSYLTRANSFERASE"/>
    <property type="match status" value="1"/>
</dbReference>
<gene>
    <name evidence="15" type="ORF">DKK75_03410</name>
</gene>
<keyword evidence="9" id="KW-0735">Signal-anchor</keyword>
<evidence type="ECO:0000256" key="4">
    <source>
        <dbReference type="ARBA" id="ARBA00012583"/>
    </source>
</evidence>
<dbReference type="Proteomes" id="UP000247744">
    <property type="component" value="Unassembled WGS sequence"/>
</dbReference>
<name>A0A318M5S4_9BIFI</name>
<keyword evidence="11" id="KW-0472">Membrane</keyword>
<comment type="catalytic activity">
    <reaction evidence="12">
        <text>a di-trans,poly-cis-dolichyl phosphate + UDP-alpha-D-glucose = a di-trans,poly-cis-dolichyl beta-D-glucosyl phosphate + UDP</text>
        <dbReference type="Rhea" id="RHEA:15401"/>
        <dbReference type="Rhea" id="RHEA-COMP:19498"/>
        <dbReference type="Rhea" id="RHEA-COMP:19502"/>
        <dbReference type="ChEBI" id="CHEBI:57525"/>
        <dbReference type="ChEBI" id="CHEBI:57683"/>
        <dbReference type="ChEBI" id="CHEBI:58223"/>
        <dbReference type="ChEBI" id="CHEBI:58885"/>
        <dbReference type="EC" id="2.4.1.117"/>
    </reaction>
    <physiologicalReaction direction="left-to-right" evidence="12">
        <dbReference type="Rhea" id="RHEA:15402"/>
    </physiologicalReaction>
</comment>
<dbReference type="PANTHER" id="PTHR10859">
    <property type="entry name" value="GLYCOSYL TRANSFERASE"/>
    <property type="match status" value="1"/>
</dbReference>
<evidence type="ECO:0000256" key="12">
    <source>
        <dbReference type="ARBA" id="ARBA00045097"/>
    </source>
</evidence>
<dbReference type="GO" id="GO:0006487">
    <property type="term" value="P:protein N-linked glycosylation"/>
    <property type="evidence" value="ECO:0007669"/>
    <property type="project" value="TreeGrafter"/>
</dbReference>
<sequence>MNTTNILERNISGQPYVPDRHPSSKRQIPLGEVDSPIFYGSPKPVDADIVIPIYNEEVQLADSVSTLCSFLDSHVRDLTPFRWNIVIADNASTDASWQIAKSLCDWCPNQVRALHLARKGRGYALKQAWLNSSAAVVAYMDVDLSTDIGSTGSLILPLLQGGADIAFGSRLMPQSQVIRSPKREFISRTYNLMLRSYLAVSFHDAQCGFKAITAQAAHVLLPQVKDNEWFFDTELLVRAQQAGMTMLELPVRWVEDTGSTVDIPDTVKKDLEGMHRVREGMEARAVEELRVDLDSPAVWDQIRQHELRGSLLPDEEEDSHSRMQNPGKKAAAC</sequence>
<dbReference type="Pfam" id="PF00535">
    <property type="entry name" value="Glycos_transf_2"/>
    <property type="match status" value="1"/>
</dbReference>
<keyword evidence="6 15" id="KW-0808">Transferase</keyword>
<keyword evidence="5" id="KW-0328">Glycosyltransferase</keyword>
<evidence type="ECO:0000256" key="11">
    <source>
        <dbReference type="ARBA" id="ARBA00023136"/>
    </source>
</evidence>
<evidence type="ECO:0000256" key="10">
    <source>
        <dbReference type="ARBA" id="ARBA00022989"/>
    </source>
</evidence>
<keyword evidence="10" id="KW-1133">Transmembrane helix</keyword>
<evidence type="ECO:0000256" key="3">
    <source>
        <dbReference type="ARBA" id="ARBA00006739"/>
    </source>
</evidence>
<comment type="pathway">
    <text evidence="2">Protein modification; protein glycosylation.</text>
</comment>
<comment type="subcellular location">
    <subcellularLocation>
        <location evidence="1">Endoplasmic reticulum membrane</location>
        <topology evidence="1">Single-pass membrane protein</topology>
    </subcellularLocation>
</comment>
<accession>A0A318M5S4</accession>